<dbReference type="EMBL" id="UOFS01000046">
    <property type="protein sequence ID" value="VAX00893.1"/>
    <property type="molecule type" value="Genomic_DNA"/>
</dbReference>
<dbReference type="InterPro" id="IPR016830">
    <property type="entry name" value="UbiT"/>
</dbReference>
<dbReference type="Gene3D" id="3.30.1050.10">
    <property type="entry name" value="SCP2 sterol-binding domain"/>
    <property type="match status" value="1"/>
</dbReference>
<sequence length="169" mass="19218">MLNVPISLKHKVSHRLPALLAMPFRLMPFRIQRIILNQLLDTIFGEALAAGDMNFLISSRIKFEIEDCRVNWTCSVNKNKLQIINSTVSDATIRCNLSELVLLANQKVDPDTLFFQRRLVIEGDTELGLTMKNIMDTLDPEKLPAPLIKLLKILEQLLLSSNNLDYSTI</sequence>
<name>A0A3B1ALN3_9ZZZZ</name>
<feature type="domain" description="SCP2" evidence="1">
    <location>
        <begin position="37"/>
        <end position="136"/>
    </location>
</feature>
<dbReference type="Pfam" id="PF02036">
    <property type="entry name" value="SCP2"/>
    <property type="match status" value="1"/>
</dbReference>
<evidence type="ECO:0000313" key="2">
    <source>
        <dbReference type="EMBL" id="VAX00893.1"/>
    </source>
</evidence>
<dbReference type="HAMAP" id="MF_02231">
    <property type="entry name" value="UbiT"/>
    <property type="match status" value="1"/>
</dbReference>
<evidence type="ECO:0000259" key="1">
    <source>
        <dbReference type="Pfam" id="PF02036"/>
    </source>
</evidence>
<dbReference type="InterPro" id="IPR003033">
    <property type="entry name" value="SCP2_sterol-bd_dom"/>
</dbReference>
<dbReference type="GO" id="GO:0006744">
    <property type="term" value="P:ubiquinone biosynthetic process"/>
    <property type="evidence" value="ECO:0007669"/>
    <property type="project" value="InterPro"/>
</dbReference>
<reference evidence="2" key="1">
    <citation type="submission" date="2018-06" db="EMBL/GenBank/DDBJ databases">
        <authorList>
            <person name="Zhirakovskaya E."/>
        </authorList>
    </citation>
    <scope>NUCLEOTIDE SEQUENCE</scope>
</reference>
<dbReference type="SUPFAM" id="SSF55718">
    <property type="entry name" value="SCP-like"/>
    <property type="match status" value="1"/>
</dbReference>
<protein>
    <submittedName>
        <fullName evidence="2">Uncharacterized protein YhbT</fullName>
    </submittedName>
</protein>
<accession>A0A3B1ALN3</accession>
<organism evidence="2">
    <name type="scientific">hydrothermal vent metagenome</name>
    <dbReference type="NCBI Taxonomy" id="652676"/>
    <lineage>
        <taxon>unclassified sequences</taxon>
        <taxon>metagenomes</taxon>
        <taxon>ecological metagenomes</taxon>
    </lineage>
</organism>
<dbReference type="InterPro" id="IPR036527">
    <property type="entry name" value="SCP2_sterol-bd_dom_sf"/>
</dbReference>
<proteinExistence type="inferred from homology"/>
<dbReference type="AlphaFoldDB" id="A0A3B1ALN3"/>
<gene>
    <name evidence="2" type="ORF">MNBD_GAMMA22-946</name>
</gene>